<proteinExistence type="predicted"/>
<dbReference type="CDD" id="cd06225">
    <property type="entry name" value="HAMP"/>
    <property type="match status" value="1"/>
</dbReference>
<accession>A0ABQ4V1G2</accession>
<dbReference type="CDD" id="cd12914">
    <property type="entry name" value="PDC1_DGC_like"/>
    <property type="match status" value="1"/>
</dbReference>
<evidence type="ECO:0000256" key="2">
    <source>
        <dbReference type="ARBA" id="ARBA00004370"/>
    </source>
</evidence>
<keyword evidence="13" id="KW-1185">Reference proteome</keyword>
<dbReference type="InterPro" id="IPR011102">
    <property type="entry name" value="Sig_transdc_His_kinase_HWE"/>
</dbReference>
<keyword evidence="10" id="KW-0472">Membrane</keyword>
<gene>
    <name evidence="12" type="ORF">BGCPKDLD_5036</name>
</gene>
<dbReference type="PANTHER" id="PTHR41523">
    <property type="entry name" value="TWO-COMPONENT SYSTEM SENSOR PROTEIN"/>
    <property type="match status" value="1"/>
</dbReference>
<keyword evidence="6" id="KW-0547">Nucleotide-binding</keyword>
<comment type="caution">
    <text evidence="12">The sequence shown here is derived from an EMBL/GenBank/DDBJ whole genome shotgun (WGS) entry which is preliminary data.</text>
</comment>
<evidence type="ECO:0000313" key="13">
    <source>
        <dbReference type="Proteomes" id="UP001055093"/>
    </source>
</evidence>
<keyword evidence="5" id="KW-0808">Transferase</keyword>
<dbReference type="RefSeq" id="WP_137830001.1">
    <property type="nucleotide sequence ID" value="NZ_BPRE01000024.1"/>
</dbReference>
<dbReference type="Pfam" id="PF07536">
    <property type="entry name" value="HWE_HK"/>
    <property type="match status" value="1"/>
</dbReference>
<dbReference type="SUPFAM" id="SSF158472">
    <property type="entry name" value="HAMP domain-like"/>
    <property type="match status" value="1"/>
</dbReference>
<evidence type="ECO:0000259" key="11">
    <source>
        <dbReference type="PROSITE" id="PS50885"/>
    </source>
</evidence>
<evidence type="ECO:0000256" key="3">
    <source>
        <dbReference type="ARBA" id="ARBA00012438"/>
    </source>
</evidence>
<dbReference type="PROSITE" id="PS50885">
    <property type="entry name" value="HAMP"/>
    <property type="match status" value="1"/>
</dbReference>
<evidence type="ECO:0000313" key="12">
    <source>
        <dbReference type="EMBL" id="GJE78421.1"/>
    </source>
</evidence>
<feature type="transmembrane region" description="Helical" evidence="10">
    <location>
        <begin position="280"/>
        <end position="299"/>
    </location>
</feature>
<evidence type="ECO:0000256" key="6">
    <source>
        <dbReference type="ARBA" id="ARBA00022741"/>
    </source>
</evidence>
<evidence type="ECO:0000256" key="9">
    <source>
        <dbReference type="SAM" id="Coils"/>
    </source>
</evidence>
<evidence type="ECO:0000256" key="1">
    <source>
        <dbReference type="ARBA" id="ARBA00000085"/>
    </source>
</evidence>
<comment type="subcellular location">
    <subcellularLocation>
        <location evidence="2">Membrane</location>
    </subcellularLocation>
</comment>
<keyword evidence="4" id="KW-0597">Phosphoprotein</keyword>
<feature type="domain" description="HAMP" evidence="11">
    <location>
        <begin position="301"/>
        <end position="353"/>
    </location>
</feature>
<reference evidence="12" key="2">
    <citation type="submission" date="2021-08" db="EMBL/GenBank/DDBJ databases">
        <authorList>
            <person name="Tani A."/>
            <person name="Ola A."/>
            <person name="Ogura Y."/>
            <person name="Katsura K."/>
            <person name="Hayashi T."/>
        </authorList>
    </citation>
    <scope>NUCLEOTIDE SEQUENCE</scope>
    <source>
        <strain evidence="12">DSM 14458</strain>
    </source>
</reference>
<keyword evidence="10" id="KW-1133">Transmembrane helix</keyword>
<dbReference type="InterPro" id="IPR003660">
    <property type="entry name" value="HAMP_dom"/>
</dbReference>
<evidence type="ECO:0000256" key="5">
    <source>
        <dbReference type="ARBA" id="ARBA00022679"/>
    </source>
</evidence>
<dbReference type="Gene3D" id="6.10.340.10">
    <property type="match status" value="1"/>
</dbReference>
<evidence type="ECO:0000256" key="7">
    <source>
        <dbReference type="ARBA" id="ARBA00022777"/>
    </source>
</evidence>
<reference evidence="12" key="1">
    <citation type="journal article" date="2021" name="Front. Microbiol.">
        <title>Comprehensive Comparative Genomics and Phenotyping of Methylobacterium Species.</title>
        <authorList>
            <person name="Alessa O."/>
            <person name="Ogura Y."/>
            <person name="Fujitani Y."/>
            <person name="Takami H."/>
            <person name="Hayashi T."/>
            <person name="Sahin N."/>
            <person name="Tani A."/>
        </authorList>
    </citation>
    <scope>NUCLEOTIDE SEQUENCE</scope>
    <source>
        <strain evidence="12">DSM 14458</strain>
    </source>
</reference>
<comment type="catalytic activity">
    <reaction evidence="1">
        <text>ATP + protein L-histidine = ADP + protein N-phospho-L-histidine.</text>
        <dbReference type="EC" id="2.7.13.3"/>
    </reaction>
</comment>
<dbReference type="EMBL" id="BPRE01000024">
    <property type="protein sequence ID" value="GJE78421.1"/>
    <property type="molecule type" value="Genomic_DNA"/>
</dbReference>
<dbReference type="SUPFAM" id="SSF103190">
    <property type="entry name" value="Sensory domain-like"/>
    <property type="match status" value="1"/>
</dbReference>
<dbReference type="SMART" id="SM00911">
    <property type="entry name" value="HWE_HK"/>
    <property type="match status" value="1"/>
</dbReference>
<dbReference type="PANTHER" id="PTHR41523:SF7">
    <property type="entry name" value="HISTIDINE KINASE"/>
    <property type="match status" value="1"/>
</dbReference>
<keyword evidence="10" id="KW-0812">Transmembrane</keyword>
<evidence type="ECO:0000256" key="4">
    <source>
        <dbReference type="ARBA" id="ARBA00022553"/>
    </source>
</evidence>
<dbReference type="Pfam" id="PF00672">
    <property type="entry name" value="HAMP"/>
    <property type="match status" value="1"/>
</dbReference>
<dbReference type="Proteomes" id="UP001055093">
    <property type="component" value="Unassembled WGS sequence"/>
</dbReference>
<keyword evidence="7" id="KW-0418">Kinase</keyword>
<evidence type="ECO:0000256" key="10">
    <source>
        <dbReference type="SAM" id="Phobius"/>
    </source>
</evidence>
<dbReference type="InterPro" id="IPR036890">
    <property type="entry name" value="HATPase_C_sf"/>
</dbReference>
<dbReference type="Gene3D" id="3.30.565.10">
    <property type="entry name" value="Histidine kinase-like ATPase, C-terminal domain"/>
    <property type="match status" value="1"/>
</dbReference>
<protein>
    <recommendedName>
        <fullName evidence="3">histidine kinase</fullName>
        <ecNumber evidence="3">2.7.13.3</ecNumber>
    </recommendedName>
</protein>
<evidence type="ECO:0000256" key="8">
    <source>
        <dbReference type="ARBA" id="ARBA00022840"/>
    </source>
</evidence>
<dbReference type="SMART" id="SM00304">
    <property type="entry name" value="HAMP"/>
    <property type="match status" value="1"/>
</dbReference>
<organism evidence="12 13">
    <name type="scientific">Methylorubrum suomiense</name>
    <dbReference type="NCBI Taxonomy" id="144191"/>
    <lineage>
        <taxon>Bacteria</taxon>
        <taxon>Pseudomonadati</taxon>
        <taxon>Pseudomonadota</taxon>
        <taxon>Alphaproteobacteria</taxon>
        <taxon>Hyphomicrobiales</taxon>
        <taxon>Methylobacteriaceae</taxon>
        <taxon>Methylorubrum</taxon>
    </lineage>
</organism>
<dbReference type="Gene3D" id="3.30.450.20">
    <property type="entry name" value="PAS domain"/>
    <property type="match status" value="1"/>
</dbReference>
<dbReference type="InterPro" id="IPR029151">
    <property type="entry name" value="Sensor-like_sf"/>
</dbReference>
<feature type="coiled-coil region" evidence="9">
    <location>
        <begin position="348"/>
        <end position="421"/>
    </location>
</feature>
<name>A0ABQ4V1G2_9HYPH</name>
<dbReference type="CDD" id="cd12915">
    <property type="entry name" value="PDC2_DGC_like"/>
    <property type="match status" value="1"/>
</dbReference>
<keyword evidence="9" id="KW-0175">Coiled coil</keyword>
<sequence>MTLTGRILLLVLLALAPAVAVQIYNEHALRDSRSAAVRAAALRGAQAVAADLADFADGARQTLDILAEEPVIRNREASACSTFLGAVAGRISGSQVIVVTDREGTLVCNSRGAAPGAYSLGDRGYFQRVMATGSSAVGEYVIGRGTGRPTIQFAHPLHDASGAIDGLINLGFDPEWLGRRLGNAGLPHDATITVTDRNGIVLVRLPDSGEWLGRPVPETFTTGLGRAVAEGGVTEMEGLRGNMRIAGVVRPGGPLDGITVMVGLSREIAFADIDAATRRGAILIALGTLLAVLAALWGGRRFIRRPVRQLLDAAGAWSAGDLGIRSGLSGTSEFGKLGRAFDRMAADLQRHEESLKAELSRSHALQEQQVTMLHELNHRVKNTLATVQSLARQSRGGEEQVEQLENRILALSKTHDLLTRRDWTRAPLHQVLENELSPYRSGEGHVILSGEEVELPPRYVLALGMTAHELTTNAAKYGALSTEEGRVNVAWRVKRSESGRERLRIEWSETGGPAVAPPRRRGFGSRLITGGIARELDGEVQLDFAPAGLRCVIDVPLEREAAQPIAFEGASRRTGT</sequence>
<keyword evidence="8" id="KW-0067">ATP-binding</keyword>
<dbReference type="EC" id="2.7.13.3" evidence="3"/>